<dbReference type="InterPro" id="IPR006120">
    <property type="entry name" value="Resolvase_HTH_dom"/>
</dbReference>
<feature type="domain" description="Resolvase HTH" evidence="1">
    <location>
        <begin position="129"/>
        <end position="172"/>
    </location>
</feature>
<reference evidence="2 3" key="1">
    <citation type="submission" date="2020-08" db="EMBL/GenBank/DDBJ databases">
        <title>Genomic Encyclopedia of Type Strains, Phase IV (KMG-IV): sequencing the most valuable type-strain genomes for metagenomic binning, comparative biology and taxonomic classification.</title>
        <authorList>
            <person name="Goeker M."/>
        </authorList>
    </citation>
    <scope>NUCLEOTIDE SEQUENCE [LARGE SCALE GENOMIC DNA]</scope>
    <source>
        <strain evidence="2 3">DSM 18233</strain>
    </source>
</reference>
<feature type="domain" description="Resolvase HTH" evidence="1">
    <location>
        <begin position="205"/>
        <end position="248"/>
    </location>
</feature>
<protein>
    <submittedName>
        <fullName evidence="2">DNA invertase Pin-like site-specific DNA recombinase</fullName>
    </submittedName>
</protein>
<comment type="caution">
    <text evidence="2">The sequence shown here is derived from an EMBL/GenBank/DDBJ whole genome shotgun (WGS) entry which is preliminary data.</text>
</comment>
<dbReference type="AlphaFoldDB" id="A0A840RAF6"/>
<sequence length="274" mass="31366">MRIGYLRTARSQDLECERETLSQINLCHWIVHDKDERSYKQLERALSQMTCGDTLVMSSLSSSRLKASQLLSLLEQLDHQGAILEIIDEDISSGEELGQVKLLRLMVERWRAEHRLRHSPSNYPRRVRGRRPKLNPKAVQDMTRYLLEGLPSSDIAYRMGVSIATFYRYKRDIEAAHPAMGRREEMQDAGASYYISSDCPRRESGRRPKLNTKAVQDLLKQIQEGVVSKDIAQQLGISVATFYRYKRAIKAIEPALCQQGEIQDADKVNGDISI</sequence>
<dbReference type="GO" id="GO:0000150">
    <property type="term" value="F:DNA strand exchange activity"/>
    <property type="evidence" value="ECO:0007669"/>
    <property type="project" value="InterPro"/>
</dbReference>
<dbReference type="Gene3D" id="1.10.10.60">
    <property type="entry name" value="Homeodomain-like"/>
    <property type="match status" value="2"/>
</dbReference>
<evidence type="ECO:0000259" key="1">
    <source>
        <dbReference type="Pfam" id="PF02796"/>
    </source>
</evidence>
<dbReference type="RefSeq" id="WP_184096818.1">
    <property type="nucleotide sequence ID" value="NZ_JACHHN010000001.1"/>
</dbReference>
<organism evidence="2 3">
    <name type="scientific">Silvimonas terrae</name>
    <dbReference type="NCBI Taxonomy" id="300266"/>
    <lineage>
        <taxon>Bacteria</taxon>
        <taxon>Pseudomonadati</taxon>
        <taxon>Pseudomonadota</taxon>
        <taxon>Betaproteobacteria</taxon>
        <taxon>Neisseriales</taxon>
        <taxon>Chitinibacteraceae</taxon>
        <taxon>Silvimonas</taxon>
    </lineage>
</organism>
<gene>
    <name evidence="2" type="ORF">HNQ50_000294</name>
</gene>
<dbReference type="SUPFAM" id="SSF46689">
    <property type="entry name" value="Homeodomain-like"/>
    <property type="match status" value="2"/>
</dbReference>
<dbReference type="Pfam" id="PF02796">
    <property type="entry name" value="HTH_7"/>
    <property type="match status" value="2"/>
</dbReference>
<keyword evidence="3" id="KW-1185">Reference proteome</keyword>
<accession>A0A840RAF6</accession>
<name>A0A840RAF6_9NEIS</name>
<proteinExistence type="predicted"/>
<evidence type="ECO:0000313" key="3">
    <source>
        <dbReference type="Proteomes" id="UP000543030"/>
    </source>
</evidence>
<dbReference type="InterPro" id="IPR009057">
    <property type="entry name" value="Homeodomain-like_sf"/>
</dbReference>
<evidence type="ECO:0000313" key="2">
    <source>
        <dbReference type="EMBL" id="MBB5189584.1"/>
    </source>
</evidence>
<dbReference type="GO" id="GO:0003677">
    <property type="term" value="F:DNA binding"/>
    <property type="evidence" value="ECO:0007669"/>
    <property type="project" value="InterPro"/>
</dbReference>
<dbReference type="Proteomes" id="UP000543030">
    <property type="component" value="Unassembled WGS sequence"/>
</dbReference>
<dbReference type="EMBL" id="JACHHN010000001">
    <property type="protein sequence ID" value="MBB5189584.1"/>
    <property type="molecule type" value="Genomic_DNA"/>
</dbReference>